<dbReference type="NCBIfam" id="TIGR01974">
    <property type="entry name" value="NDH_I_L"/>
    <property type="match status" value="1"/>
</dbReference>
<evidence type="ECO:0000256" key="17">
    <source>
        <dbReference type="SAM" id="SignalP"/>
    </source>
</evidence>
<dbReference type="Pfam" id="PF00662">
    <property type="entry name" value="Proton_antipo_N"/>
    <property type="match status" value="1"/>
</dbReference>
<feature type="transmembrane region" description="Helical" evidence="16">
    <location>
        <begin position="233"/>
        <end position="253"/>
    </location>
</feature>
<evidence type="ECO:0000256" key="5">
    <source>
        <dbReference type="ARBA" id="ARBA00022660"/>
    </source>
</evidence>
<dbReference type="RefSeq" id="YP_009388934.1">
    <property type="nucleotide sequence ID" value="NC_035151.1"/>
</dbReference>
<dbReference type="PRINTS" id="PR01434">
    <property type="entry name" value="NADHDHGNASE5"/>
</dbReference>
<comment type="similarity">
    <text evidence="16">Belongs to the complex I subunit 5 family.</text>
</comment>
<dbReference type="GO" id="GO:0008137">
    <property type="term" value="F:NADH dehydrogenase (ubiquinone) activity"/>
    <property type="evidence" value="ECO:0007669"/>
    <property type="project" value="UniProtKB-EC"/>
</dbReference>
<keyword evidence="12 16" id="KW-0830">Ubiquinone</keyword>
<feature type="transmembrane region" description="Helical" evidence="16">
    <location>
        <begin position="446"/>
        <end position="465"/>
    </location>
</feature>
<accession>A0A1Y1CC75</accession>
<feature type="transmembrane region" description="Helical" evidence="16">
    <location>
        <begin position="133"/>
        <end position="153"/>
    </location>
</feature>
<evidence type="ECO:0000256" key="11">
    <source>
        <dbReference type="ARBA" id="ARBA00023027"/>
    </source>
</evidence>
<keyword evidence="17" id="KW-0732">Signal</keyword>
<feature type="transmembrane region" description="Helical" evidence="16">
    <location>
        <begin position="399"/>
        <end position="420"/>
    </location>
</feature>
<evidence type="ECO:0000256" key="9">
    <source>
        <dbReference type="ARBA" id="ARBA00022982"/>
    </source>
</evidence>
<keyword evidence="5" id="KW-0679">Respiratory chain</keyword>
<evidence type="ECO:0000256" key="2">
    <source>
        <dbReference type="ARBA" id="ARBA00012944"/>
    </source>
</evidence>
<dbReference type="InterPro" id="IPR010934">
    <property type="entry name" value="NADH_DH_su5_C"/>
</dbReference>
<keyword evidence="8" id="KW-1278">Translocase</keyword>
<keyword evidence="14 16" id="KW-0472">Membrane</keyword>
<evidence type="ECO:0000259" key="20">
    <source>
        <dbReference type="Pfam" id="PF06455"/>
    </source>
</evidence>
<evidence type="ECO:0000259" key="18">
    <source>
        <dbReference type="Pfam" id="PF00361"/>
    </source>
</evidence>
<protein>
    <recommendedName>
        <fullName evidence="3 16">NADH-ubiquinone oxidoreductase chain 5</fullName>
        <ecNumber evidence="2 16">7.1.1.2</ecNumber>
    </recommendedName>
</protein>
<geneLocation type="mitochondrion" evidence="21"/>
<keyword evidence="9" id="KW-0249">Electron transport</keyword>
<evidence type="ECO:0000256" key="16">
    <source>
        <dbReference type="RuleBase" id="RU003404"/>
    </source>
</evidence>
<dbReference type="GO" id="GO:0003954">
    <property type="term" value="F:NADH dehydrogenase activity"/>
    <property type="evidence" value="ECO:0007669"/>
    <property type="project" value="TreeGrafter"/>
</dbReference>
<dbReference type="PANTHER" id="PTHR42829">
    <property type="entry name" value="NADH-UBIQUINONE OXIDOREDUCTASE CHAIN 5"/>
    <property type="match status" value="1"/>
</dbReference>
<dbReference type="GO" id="GO:0005743">
    <property type="term" value="C:mitochondrial inner membrane"/>
    <property type="evidence" value="ECO:0007669"/>
    <property type="project" value="UniProtKB-SubCell"/>
</dbReference>
<sequence>MNSMTLHSTLFMTLATLVIQTTVTPTPTNMTKTIKLATMMSLIPLLIFTNLGMESTTTNINWLNTNLNLQISFTLDLYTMMFIPVALFVTWSIMEFTTWYMASDPKLTRFAMYLLLFLMAMLTLITANNMLQLFIGWEWVGIMSFLLISWWNARTNAVTSALQAVIYNRIGDMGLIMTMAWLAMNYNTWDMQQVFSHSPSNTLPLLGLILAATGKSAQFGLHPWLPAAMEGPTPVSALLHSSTMVVAGVFLLIRLHPMLAPNQTALTLCLCLGALTTTFAAICALTQNDIKKIIAFSTSSQLGLMMLTLGMNQPKLAFLHITTHAFFKAMLFLCAGSIIHNLNDEQDIRKMGGMGKSMPITTACMTLGSLALAGTPFLAGFYTKDTIVETMNTSPTNAWALLTTMLATALTAAYSTRLIINTQLTSPRHPPYNTPTENSPNQTHPIIRLAIGSILSGLALTSLTLPNMPQTTTMPTLTKLLALVATILGTICAMDLAYNTTYLTTQQTSLNKTTTTQLVFFNTITHRKLTTTKMNLAQAPALQLNDNLWYEALGPMMIKTTNLMITKKLSNMHTGSIKTHLTTFMALLTTCLVLNLAL</sequence>
<feature type="chain" id="PRO_5012575749" description="NADH-ubiquinone oxidoreductase chain 5" evidence="17">
    <location>
        <begin position="21"/>
        <end position="598"/>
    </location>
</feature>
<dbReference type="GeneID" id="33195055"/>
<dbReference type="GO" id="GO:0042773">
    <property type="term" value="P:ATP synthesis coupled electron transport"/>
    <property type="evidence" value="ECO:0007669"/>
    <property type="project" value="InterPro"/>
</dbReference>
<keyword evidence="11 16" id="KW-0520">NAD</keyword>
<dbReference type="AlphaFoldDB" id="A0A1Y1CC75"/>
<feature type="domain" description="NADH-Ubiquinone oxidoreductase (complex I) chain 5 N-terminal" evidence="19">
    <location>
        <begin position="62"/>
        <end position="110"/>
    </location>
</feature>
<organism evidence="21">
    <name type="scientific">Cyrtopodion scabrum</name>
    <name type="common">Rough-tailed gecko</name>
    <name type="synonym">Stenodactylus scaber</name>
    <dbReference type="NCBI Taxonomy" id="303590"/>
    <lineage>
        <taxon>Eukaryota</taxon>
        <taxon>Metazoa</taxon>
        <taxon>Chordata</taxon>
        <taxon>Craniata</taxon>
        <taxon>Vertebrata</taxon>
        <taxon>Euteleostomi</taxon>
        <taxon>Lepidosauria</taxon>
        <taxon>Squamata</taxon>
        <taxon>Bifurcata</taxon>
        <taxon>Gekkota</taxon>
        <taxon>Gekkonidae</taxon>
        <taxon>Gekkoninae</taxon>
        <taxon>Cyrtopodion</taxon>
    </lineage>
</organism>
<feature type="transmembrane region" description="Helical" evidence="16">
    <location>
        <begin position="165"/>
        <end position="183"/>
    </location>
</feature>
<dbReference type="Pfam" id="PF06455">
    <property type="entry name" value="NADH5_C"/>
    <property type="match status" value="1"/>
</dbReference>
<evidence type="ECO:0000256" key="13">
    <source>
        <dbReference type="ARBA" id="ARBA00023128"/>
    </source>
</evidence>
<dbReference type="Pfam" id="PF00361">
    <property type="entry name" value="Proton_antipo_M"/>
    <property type="match status" value="1"/>
</dbReference>
<evidence type="ECO:0000256" key="15">
    <source>
        <dbReference type="ARBA" id="ARBA00049551"/>
    </source>
</evidence>
<dbReference type="PANTHER" id="PTHR42829:SF2">
    <property type="entry name" value="NADH-UBIQUINONE OXIDOREDUCTASE CHAIN 5"/>
    <property type="match status" value="1"/>
</dbReference>
<comment type="catalytic activity">
    <reaction evidence="15 16">
        <text>a ubiquinone + NADH + 5 H(+)(in) = a ubiquinol + NAD(+) + 4 H(+)(out)</text>
        <dbReference type="Rhea" id="RHEA:29091"/>
        <dbReference type="Rhea" id="RHEA-COMP:9565"/>
        <dbReference type="Rhea" id="RHEA-COMP:9566"/>
        <dbReference type="ChEBI" id="CHEBI:15378"/>
        <dbReference type="ChEBI" id="CHEBI:16389"/>
        <dbReference type="ChEBI" id="CHEBI:17976"/>
        <dbReference type="ChEBI" id="CHEBI:57540"/>
        <dbReference type="ChEBI" id="CHEBI:57945"/>
        <dbReference type="EC" id="7.1.1.2"/>
    </reaction>
</comment>
<evidence type="ECO:0000256" key="1">
    <source>
        <dbReference type="ARBA" id="ARBA00004448"/>
    </source>
</evidence>
<dbReference type="EC" id="7.1.1.2" evidence="2 16"/>
<dbReference type="InterPro" id="IPR003945">
    <property type="entry name" value="NU5C-like"/>
</dbReference>
<feature type="transmembrane region" description="Helical" evidence="16">
    <location>
        <begin position="360"/>
        <end position="379"/>
    </location>
</feature>
<dbReference type="EMBL" id="AB661665">
    <property type="protein sequence ID" value="BAX77920.1"/>
    <property type="molecule type" value="Genomic_DNA"/>
</dbReference>
<keyword evidence="10 16" id="KW-1133">Transmembrane helix</keyword>
<feature type="transmembrane region" description="Helical" evidence="16">
    <location>
        <begin position="36"/>
        <end position="53"/>
    </location>
</feature>
<evidence type="ECO:0000256" key="4">
    <source>
        <dbReference type="ARBA" id="ARBA00022448"/>
    </source>
</evidence>
<feature type="transmembrane region" description="Helical" evidence="16">
    <location>
        <begin position="77"/>
        <end position="98"/>
    </location>
</feature>
<feature type="transmembrane region" description="Helical" evidence="16">
    <location>
        <begin position="265"/>
        <end position="286"/>
    </location>
</feature>
<reference evidence="21" key="1">
    <citation type="submission" date="2011-08" db="EMBL/GenBank/DDBJ databases">
        <title>complete mitochondrial genome of Cyrtopodion scabrum.</title>
        <authorList>
            <person name="Miura S."/>
            <person name="Kumazawa Y."/>
        </authorList>
    </citation>
    <scope>NUCLEOTIDE SEQUENCE</scope>
    <source>
        <strain evidence="21">Csca1</strain>
        <tissue evidence="21">Muscle tissue</tissue>
    </source>
</reference>
<dbReference type="CTD" id="4540"/>
<keyword evidence="4 16" id="KW-0813">Transport</keyword>
<proteinExistence type="inferred from homology"/>
<keyword evidence="13 16" id="KW-0496">Mitochondrion</keyword>
<dbReference type="InterPro" id="IPR001516">
    <property type="entry name" value="Proton_antipo_N"/>
</dbReference>
<feature type="transmembrane region" description="Helical" evidence="16">
    <location>
        <begin position="110"/>
        <end position="127"/>
    </location>
</feature>
<comment type="function">
    <text evidence="16">Core subunit of the mitochondrial membrane respiratory chain NADH dehydrogenase (Complex I) which catalyzes electron transfer from NADH through the respiratory chain, using ubiquinone as an electron acceptor. Essential for the catalytic activity and assembly of complex I.</text>
</comment>
<feature type="transmembrane region" description="Helical" evidence="16">
    <location>
        <begin position="477"/>
        <end position="498"/>
    </location>
</feature>
<gene>
    <name evidence="21" type="primary">ND5</name>
</gene>
<comment type="subcellular location">
    <subcellularLocation>
        <location evidence="1">Mitochondrion inner membrane</location>
        <topology evidence="1">Multi-pass membrane protein</topology>
    </subcellularLocation>
</comment>
<feature type="domain" description="NADH dehydrogenase subunit 5 C-terminal" evidence="20">
    <location>
        <begin position="414"/>
        <end position="594"/>
    </location>
</feature>
<dbReference type="InterPro" id="IPR018393">
    <property type="entry name" value="NADHpl_OxRdtase_5_subgr"/>
</dbReference>
<feature type="transmembrane region" description="Helical" evidence="16">
    <location>
        <begin position="317"/>
        <end position="339"/>
    </location>
</feature>
<dbReference type="InterPro" id="IPR001750">
    <property type="entry name" value="ND/Mrp_TM"/>
</dbReference>
<evidence type="ECO:0000256" key="8">
    <source>
        <dbReference type="ARBA" id="ARBA00022967"/>
    </source>
</evidence>
<evidence type="ECO:0000256" key="6">
    <source>
        <dbReference type="ARBA" id="ARBA00022692"/>
    </source>
</evidence>
<evidence type="ECO:0000256" key="10">
    <source>
        <dbReference type="ARBA" id="ARBA00022989"/>
    </source>
</evidence>
<evidence type="ECO:0000256" key="3">
    <source>
        <dbReference type="ARBA" id="ARBA00021096"/>
    </source>
</evidence>
<evidence type="ECO:0000256" key="14">
    <source>
        <dbReference type="ARBA" id="ARBA00023136"/>
    </source>
</evidence>
<keyword evidence="6 16" id="KW-0812">Transmembrane</keyword>
<evidence type="ECO:0000313" key="21">
    <source>
        <dbReference type="EMBL" id="BAX77920.1"/>
    </source>
</evidence>
<keyword evidence="7" id="KW-0999">Mitochondrion inner membrane</keyword>
<name>A0A1Y1CC75_CYRSA</name>
<evidence type="ECO:0000259" key="19">
    <source>
        <dbReference type="Pfam" id="PF00662"/>
    </source>
</evidence>
<feature type="domain" description="NADH:quinone oxidoreductase/Mrp antiporter transmembrane" evidence="18">
    <location>
        <begin position="127"/>
        <end position="408"/>
    </location>
</feature>
<feature type="signal peptide" evidence="17">
    <location>
        <begin position="1"/>
        <end position="20"/>
    </location>
</feature>
<evidence type="ECO:0000256" key="12">
    <source>
        <dbReference type="ARBA" id="ARBA00023075"/>
    </source>
</evidence>
<evidence type="ECO:0000256" key="7">
    <source>
        <dbReference type="ARBA" id="ARBA00022792"/>
    </source>
</evidence>
<dbReference type="GO" id="GO:0015990">
    <property type="term" value="P:electron transport coupled proton transport"/>
    <property type="evidence" value="ECO:0007669"/>
    <property type="project" value="TreeGrafter"/>
</dbReference>